<gene>
    <name evidence="1" type="ORF">AKJ41_00180</name>
</gene>
<dbReference type="InterPro" id="IPR027417">
    <property type="entry name" value="P-loop_NTPase"/>
</dbReference>
<evidence type="ECO:0000313" key="1">
    <source>
        <dbReference type="EMBL" id="KXB01820.1"/>
    </source>
</evidence>
<dbReference type="GO" id="GO:0008817">
    <property type="term" value="F:corrinoid adenosyltransferase activity"/>
    <property type="evidence" value="ECO:0007669"/>
    <property type="project" value="InterPro"/>
</dbReference>
<sequence length="175" mass="19914">MEKGYIQVYTGPGKGKTTAALGQALRAVGHDMEVCIVYFYKMPEKWDYKGFSLLENLGVEIHGFAKKHPDFFESIGGGKARKETLRGLEMIEKIFDEKSFDMIILDEVIIAVRDGYIEEKELLGLLDKKPEETELVLTGRGATESLKQRADLVSDIRETKHHFNKGVERRKGIEY</sequence>
<dbReference type="PANTHER" id="PTHR46638">
    <property type="entry name" value="CORRINOID ADENOSYLTRANSFERASE"/>
    <property type="match status" value="1"/>
</dbReference>
<keyword evidence="2" id="KW-1185">Reference proteome</keyword>
<dbReference type="Gene3D" id="3.40.50.300">
    <property type="entry name" value="P-loop containing nucleotide triphosphate hydrolases"/>
    <property type="match status" value="1"/>
</dbReference>
<name>A0A133V5U8_9EURY</name>
<comment type="caution">
    <text evidence="1">The sequence shown here is derived from an EMBL/GenBank/DDBJ whole genome shotgun (WGS) entry which is preliminary data.</text>
</comment>
<dbReference type="InterPro" id="IPR003724">
    <property type="entry name" value="CblAdoTrfase_CobA"/>
</dbReference>
<dbReference type="GO" id="GO:0005524">
    <property type="term" value="F:ATP binding"/>
    <property type="evidence" value="ECO:0007669"/>
    <property type="project" value="InterPro"/>
</dbReference>
<organism evidence="1 2">
    <name type="scientific">candidate division MSBL1 archaeon SCGC-AAA259O05</name>
    <dbReference type="NCBI Taxonomy" id="1698271"/>
    <lineage>
        <taxon>Archaea</taxon>
        <taxon>Methanobacteriati</taxon>
        <taxon>Methanobacteriota</taxon>
        <taxon>candidate division MSBL1</taxon>
    </lineage>
</organism>
<dbReference type="EMBL" id="LHXV01000001">
    <property type="protein sequence ID" value="KXB01820.1"/>
    <property type="molecule type" value="Genomic_DNA"/>
</dbReference>
<dbReference type="Pfam" id="PF02572">
    <property type="entry name" value="CobA_CobO_BtuR"/>
    <property type="match status" value="1"/>
</dbReference>
<dbReference type="PIRSF" id="PIRSF015617">
    <property type="entry name" value="Adensltrnsf_CobA"/>
    <property type="match status" value="1"/>
</dbReference>
<dbReference type="GO" id="GO:0009236">
    <property type="term" value="P:cobalamin biosynthetic process"/>
    <property type="evidence" value="ECO:0007669"/>
    <property type="project" value="InterPro"/>
</dbReference>
<evidence type="ECO:0000313" key="2">
    <source>
        <dbReference type="Proteomes" id="UP000070344"/>
    </source>
</evidence>
<dbReference type="AlphaFoldDB" id="A0A133V5U8"/>
<evidence type="ECO:0008006" key="3">
    <source>
        <dbReference type="Google" id="ProtNLM"/>
    </source>
</evidence>
<protein>
    <recommendedName>
        <fullName evidence="3">Cobinamide adenolsyltransferase</fullName>
    </recommendedName>
</protein>
<dbReference type="SUPFAM" id="SSF52540">
    <property type="entry name" value="P-loop containing nucleoside triphosphate hydrolases"/>
    <property type="match status" value="1"/>
</dbReference>
<accession>A0A133V5U8</accession>
<proteinExistence type="predicted"/>
<dbReference type="Proteomes" id="UP000070344">
    <property type="component" value="Unassembled WGS sequence"/>
</dbReference>
<dbReference type="PANTHER" id="PTHR46638:SF1">
    <property type="entry name" value="CORRINOID ADENOSYLTRANSFERASE"/>
    <property type="match status" value="1"/>
</dbReference>
<reference evidence="1 2" key="1">
    <citation type="journal article" date="2016" name="Sci. Rep.">
        <title>Metabolic traits of an uncultured archaeal lineage -MSBL1- from brine pools of the Red Sea.</title>
        <authorList>
            <person name="Mwirichia R."/>
            <person name="Alam I."/>
            <person name="Rashid M."/>
            <person name="Vinu M."/>
            <person name="Ba-Alawi W."/>
            <person name="Anthony Kamau A."/>
            <person name="Kamanda Ngugi D."/>
            <person name="Goker M."/>
            <person name="Klenk H.P."/>
            <person name="Bajic V."/>
            <person name="Stingl U."/>
        </authorList>
    </citation>
    <scope>NUCLEOTIDE SEQUENCE [LARGE SCALE GENOMIC DNA]</scope>
    <source>
        <strain evidence="1">SCGC-AAA259O05</strain>
    </source>
</reference>